<accession>A0A433QI24</accession>
<organism evidence="2 3">
    <name type="scientific">Jimgerdemannia flammicorona</name>
    <dbReference type="NCBI Taxonomy" id="994334"/>
    <lineage>
        <taxon>Eukaryota</taxon>
        <taxon>Fungi</taxon>
        <taxon>Fungi incertae sedis</taxon>
        <taxon>Mucoromycota</taxon>
        <taxon>Mucoromycotina</taxon>
        <taxon>Endogonomycetes</taxon>
        <taxon>Endogonales</taxon>
        <taxon>Endogonaceae</taxon>
        <taxon>Jimgerdemannia</taxon>
    </lineage>
</organism>
<evidence type="ECO:0000313" key="3">
    <source>
        <dbReference type="Proteomes" id="UP000274822"/>
    </source>
</evidence>
<keyword evidence="3" id="KW-1185">Reference proteome</keyword>
<dbReference type="AlphaFoldDB" id="A0A433QI24"/>
<proteinExistence type="predicted"/>
<comment type="caution">
    <text evidence="2">The sequence shown here is derived from an EMBL/GenBank/DDBJ whole genome shotgun (WGS) entry which is preliminary data.</text>
</comment>
<gene>
    <name evidence="2" type="ORF">BC938DRAFT_480633</name>
</gene>
<feature type="compositionally biased region" description="Polar residues" evidence="1">
    <location>
        <begin position="30"/>
        <end position="46"/>
    </location>
</feature>
<name>A0A433QI24_9FUNG</name>
<sequence>MPDKTSASEPDVESGSEYNPSVDLCEGESETSTVESDQALNSTENQAAAPPTETSDEEYEQFDVDLEKIRAQLKMEPLSEWKVGTINVTQRFRQFQKRTIDKAFNTGLTWNDTYEILALASILVLCTPCPYPNFTKMEWHEITACNPYATQRPVLPSPVSATLQEATRKHVMGADIYMNADDTELSRAAARIFNDLRDLPLTSPVKMSEDLHCCKLLHPHIRSVFLGPLKEYETRLNRSVKNTKQRPDFSCVVDDIPMLNSEFKPLGHTALQKKKDFVKVHLRAKRSIEQQLKTKGGPGEAALLTNMGM</sequence>
<protein>
    <submittedName>
        <fullName evidence="2">Uncharacterized protein</fullName>
    </submittedName>
</protein>
<evidence type="ECO:0000313" key="2">
    <source>
        <dbReference type="EMBL" id="RUS29466.1"/>
    </source>
</evidence>
<dbReference type="EMBL" id="RBNJ01005139">
    <property type="protein sequence ID" value="RUS29466.1"/>
    <property type="molecule type" value="Genomic_DNA"/>
</dbReference>
<dbReference type="Proteomes" id="UP000274822">
    <property type="component" value="Unassembled WGS sequence"/>
</dbReference>
<evidence type="ECO:0000256" key="1">
    <source>
        <dbReference type="SAM" id="MobiDB-lite"/>
    </source>
</evidence>
<reference evidence="2 3" key="1">
    <citation type="journal article" date="2018" name="New Phytol.">
        <title>Phylogenomics of Endogonaceae and evolution of mycorrhizas within Mucoromycota.</title>
        <authorList>
            <person name="Chang Y."/>
            <person name="Desiro A."/>
            <person name="Na H."/>
            <person name="Sandor L."/>
            <person name="Lipzen A."/>
            <person name="Clum A."/>
            <person name="Barry K."/>
            <person name="Grigoriev I.V."/>
            <person name="Martin F.M."/>
            <person name="Stajich J.E."/>
            <person name="Smith M.E."/>
            <person name="Bonito G."/>
            <person name="Spatafora J.W."/>
        </authorList>
    </citation>
    <scope>NUCLEOTIDE SEQUENCE [LARGE SCALE GENOMIC DNA]</scope>
    <source>
        <strain evidence="2 3">AD002</strain>
    </source>
</reference>
<feature type="region of interest" description="Disordered" evidence="1">
    <location>
        <begin position="1"/>
        <end position="58"/>
    </location>
</feature>